<gene>
    <name evidence="2" type="ORF">LIER_00910</name>
</gene>
<feature type="compositionally biased region" description="Polar residues" evidence="1">
    <location>
        <begin position="222"/>
        <end position="241"/>
    </location>
</feature>
<reference evidence="2 3" key="1">
    <citation type="submission" date="2024-01" db="EMBL/GenBank/DDBJ databases">
        <title>The complete chloroplast genome sequence of Lithospermum erythrorhizon: insights into the phylogenetic relationship among Boraginaceae species and the maternal lineages of purple gromwells.</title>
        <authorList>
            <person name="Okada T."/>
            <person name="Watanabe K."/>
        </authorList>
    </citation>
    <scope>NUCLEOTIDE SEQUENCE [LARGE SCALE GENOMIC DNA]</scope>
</reference>
<sequence length="448" mass="52153">MTELKTIPSYFTSWIMQNFERDGMKIRLFKNKVLKITKGDVARVYKLPNGKKKILCPQGYEVISLKYASIIEDIEAIKDYDWCGHVLHHLPKGIKNKFDKYPKANFHFLLINYWDRMGKGSPLGMGKFTPPTCHGRDVKKIQEYASYCRTHIDIFTHNLNILTRRMVEEGIVDEPSRRGVTEKHEKKQKKQKRERSESKTGCAGVNSKDAEECISPAPWTGRTRSTSLNDQTNKNGNTADPSSVGKLKRTKSVIKRIRMKYSPSTTSEVPEVEKRKKVESNLEKRFEVVKDDFGNDENVIMEDVIFNATAWATSGGDTSDVEKEKKWLEDNIHLFDDVVERKQSSECKVSEEEQKWLEDNTHLFDDVLCTPRIPKNMVCPGSRDIIDLSNQVKTSNEYKARRQKKKSKFCLTLYDKHVENARLYDEEKNLLTYAWTHELPWMKIYTWM</sequence>
<keyword evidence="3" id="KW-1185">Reference proteome</keyword>
<name>A0AAV3NJ41_LITER</name>
<organism evidence="2 3">
    <name type="scientific">Lithospermum erythrorhizon</name>
    <name type="common">Purple gromwell</name>
    <name type="synonym">Lithospermum officinale var. erythrorhizon</name>
    <dbReference type="NCBI Taxonomy" id="34254"/>
    <lineage>
        <taxon>Eukaryota</taxon>
        <taxon>Viridiplantae</taxon>
        <taxon>Streptophyta</taxon>
        <taxon>Embryophyta</taxon>
        <taxon>Tracheophyta</taxon>
        <taxon>Spermatophyta</taxon>
        <taxon>Magnoliopsida</taxon>
        <taxon>eudicotyledons</taxon>
        <taxon>Gunneridae</taxon>
        <taxon>Pentapetalae</taxon>
        <taxon>asterids</taxon>
        <taxon>lamiids</taxon>
        <taxon>Boraginales</taxon>
        <taxon>Boraginaceae</taxon>
        <taxon>Boraginoideae</taxon>
        <taxon>Lithospermeae</taxon>
        <taxon>Lithospermum</taxon>
    </lineage>
</organism>
<dbReference type="EMBL" id="BAABME010000082">
    <property type="protein sequence ID" value="GAA0139345.1"/>
    <property type="molecule type" value="Genomic_DNA"/>
</dbReference>
<feature type="compositionally biased region" description="Basic and acidic residues" evidence="1">
    <location>
        <begin position="175"/>
        <end position="185"/>
    </location>
</feature>
<evidence type="ECO:0000256" key="1">
    <source>
        <dbReference type="SAM" id="MobiDB-lite"/>
    </source>
</evidence>
<dbReference type="Proteomes" id="UP001454036">
    <property type="component" value="Unassembled WGS sequence"/>
</dbReference>
<accession>A0AAV3NJ41</accession>
<protein>
    <submittedName>
        <fullName evidence="2">Uncharacterized protein</fullName>
    </submittedName>
</protein>
<dbReference type="AlphaFoldDB" id="A0AAV3NJ41"/>
<comment type="caution">
    <text evidence="2">The sequence shown here is derived from an EMBL/GenBank/DDBJ whole genome shotgun (WGS) entry which is preliminary data.</text>
</comment>
<evidence type="ECO:0000313" key="3">
    <source>
        <dbReference type="Proteomes" id="UP001454036"/>
    </source>
</evidence>
<feature type="region of interest" description="Disordered" evidence="1">
    <location>
        <begin position="175"/>
        <end position="249"/>
    </location>
</feature>
<proteinExistence type="predicted"/>
<evidence type="ECO:0000313" key="2">
    <source>
        <dbReference type="EMBL" id="GAA0139345.1"/>
    </source>
</evidence>